<proteinExistence type="predicted"/>
<dbReference type="Proteomes" id="UP000287651">
    <property type="component" value="Unassembled WGS sequence"/>
</dbReference>
<feature type="compositionally biased region" description="Basic and acidic residues" evidence="1">
    <location>
        <begin position="91"/>
        <end position="104"/>
    </location>
</feature>
<reference evidence="2 3" key="1">
    <citation type="journal article" date="2014" name="Agronomy (Basel)">
        <title>A Draft Genome Sequence for Ensete ventricosum, the Drought-Tolerant Tree Against Hunger.</title>
        <authorList>
            <person name="Harrison J."/>
            <person name="Moore K.A."/>
            <person name="Paszkiewicz K."/>
            <person name="Jones T."/>
            <person name="Grant M."/>
            <person name="Ambacheew D."/>
            <person name="Muzemil S."/>
            <person name="Studholme D.J."/>
        </authorList>
    </citation>
    <scope>NUCLEOTIDE SEQUENCE [LARGE SCALE GENOMIC DNA]</scope>
</reference>
<feature type="region of interest" description="Disordered" evidence="1">
    <location>
        <begin position="1"/>
        <end position="56"/>
    </location>
</feature>
<sequence length="182" mass="19866">MEASRPRSLRCGCPPRHHHRRRPSPLPEALASPPISSSSLPHRRHRRRREGLNLGGIVRVPGQRQAELRDCKELLDSADAVGVGRAAAEGLQDRRSEDMAERSGHGPGDAPRRVRGHQQRVEGGKTEAAVVNSTHYTSNSLAITAGMLGITEKLNWSSDLIQCSVKPFFGLDLGICSEARTC</sequence>
<name>A0A427A8D8_ENSVE</name>
<evidence type="ECO:0000256" key="1">
    <source>
        <dbReference type="SAM" id="MobiDB-lite"/>
    </source>
</evidence>
<evidence type="ECO:0000313" key="2">
    <source>
        <dbReference type="EMBL" id="RRT72473.1"/>
    </source>
</evidence>
<dbReference type="AlphaFoldDB" id="A0A427A8D8"/>
<gene>
    <name evidence="2" type="ORF">B296_00005446</name>
</gene>
<feature type="compositionally biased region" description="Low complexity" evidence="1">
    <location>
        <begin position="27"/>
        <end position="40"/>
    </location>
</feature>
<evidence type="ECO:0000313" key="3">
    <source>
        <dbReference type="Proteomes" id="UP000287651"/>
    </source>
</evidence>
<protein>
    <submittedName>
        <fullName evidence="2">Uncharacterized protein</fullName>
    </submittedName>
</protein>
<accession>A0A427A8D8</accession>
<feature type="region of interest" description="Disordered" evidence="1">
    <location>
        <begin position="86"/>
        <end position="124"/>
    </location>
</feature>
<organism evidence="2 3">
    <name type="scientific">Ensete ventricosum</name>
    <name type="common">Abyssinian banana</name>
    <name type="synonym">Musa ensete</name>
    <dbReference type="NCBI Taxonomy" id="4639"/>
    <lineage>
        <taxon>Eukaryota</taxon>
        <taxon>Viridiplantae</taxon>
        <taxon>Streptophyta</taxon>
        <taxon>Embryophyta</taxon>
        <taxon>Tracheophyta</taxon>
        <taxon>Spermatophyta</taxon>
        <taxon>Magnoliopsida</taxon>
        <taxon>Liliopsida</taxon>
        <taxon>Zingiberales</taxon>
        <taxon>Musaceae</taxon>
        <taxon>Ensete</taxon>
    </lineage>
</organism>
<dbReference type="EMBL" id="AMZH03003394">
    <property type="protein sequence ID" value="RRT72473.1"/>
    <property type="molecule type" value="Genomic_DNA"/>
</dbReference>
<comment type="caution">
    <text evidence="2">The sequence shown here is derived from an EMBL/GenBank/DDBJ whole genome shotgun (WGS) entry which is preliminary data.</text>
</comment>